<proteinExistence type="predicted"/>
<reference evidence="4 5" key="1">
    <citation type="submission" date="2024-02" db="EMBL/GenBank/DDBJ databases">
        <authorList>
            <person name="Chen Y."/>
            <person name="Shah S."/>
            <person name="Dougan E. K."/>
            <person name="Thang M."/>
            <person name="Chan C."/>
        </authorList>
    </citation>
    <scope>NUCLEOTIDE SEQUENCE [LARGE SCALE GENOMIC DNA]</scope>
</reference>
<evidence type="ECO:0000313" key="5">
    <source>
        <dbReference type="Proteomes" id="UP001642484"/>
    </source>
</evidence>
<keyword evidence="3" id="KW-0934">Plastid</keyword>
<dbReference type="SUPFAM" id="SSF103511">
    <property type="entry name" value="Chlorophyll a-b binding protein"/>
    <property type="match status" value="1"/>
</dbReference>
<dbReference type="Gene3D" id="1.10.3460.10">
    <property type="entry name" value="Chlorophyll a/b binding protein domain"/>
    <property type="match status" value="1"/>
</dbReference>
<evidence type="ECO:0000256" key="2">
    <source>
        <dbReference type="ARBA" id="ARBA00022528"/>
    </source>
</evidence>
<comment type="subcellular location">
    <subcellularLocation>
        <location evidence="1">Plastid</location>
        <location evidence="1">Chloroplast</location>
    </subcellularLocation>
</comment>
<keyword evidence="5" id="KW-1185">Reference proteome</keyword>
<dbReference type="EMBL" id="CAXAMN010026839">
    <property type="protein sequence ID" value="CAK9106164.1"/>
    <property type="molecule type" value="Genomic_DNA"/>
</dbReference>
<protein>
    <submittedName>
        <fullName evidence="4">Uncharacterized protein</fullName>
    </submittedName>
</protein>
<gene>
    <name evidence="4" type="ORF">CCMP2556_LOCUS49651</name>
</gene>
<evidence type="ECO:0000313" key="4">
    <source>
        <dbReference type="EMBL" id="CAK9106164.1"/>
    </source>
</evidence>
<dbReference type="Proteomes" id="UP001642484">
    <property type="component" value="Unassembled WGS sequence"/>
</dbReference>
<sequence>MEAFLLAKASHPVSISAPVTVPGDRVSLKGQRPSTRSWTPLVPALGGVALIAGSRPIRAARAPQVQRLMAQRPIFDPLNLLTDNEGAMKRATSLELVFGRAAMLAAVGVPSAELWHDEIAAATGLPNILPENGQAPSLMNGNSLNPIFDVVLVTSAVGLSALALEATSKNHSVEEIDQLRMPRLSPMLKSALREAQVFNGRVAMVAIMAIAVQEAMTGQATVNITPFLFAR</sequence>
<evidence type="ECO:0000256" key="3">
    <source>
        <dbReference type="ARBA" id="ARBA00022640"/>
    </source>
</evidence>
<name>A0ABP0S1F5_9DINO</name>
<evidence type="ECO:0000256" key="1">
    <source>
        <dbReference type="ARBA" id="ARBA00004229"/>
    </source>
</evidence>
<organism evidence="4 5">
    <name type="scientific">Durusdinium trenchii</name>
    <dbReference type="NCBI Taxonomy" id="1381693"/>
    <lineage>
        <taxon>Eukaryota</taxon>
        <taxon>Sar</taxon>
        <taxon>Alveolata</taxon>
        <taxon>Dinophyceae</taxon>
        <taxon>Suessiales</taxon>
        <taxon>Symbiodiniaceae</taxon>
        <taxon>Durusdinium</taxon>
    </lineage>
</organism>
<dbReference type="Pfam" id="PF00504">
    <property type="entry name" value="Chloroa_b-bind"/>
    <property type="match status" value="1"/>
</dbReference>
<dbReference type="InterPro" id="IPR022796">
    <property type="entry name" value="Chloroa_b-bind"/>
</dbReference>
<comment type="caution">
    <text evidence="4">The sequence shown here is derived from an EMBL/GenBank/DDBJ whole genome shotgun (WGS) entry which is preliminary data.</text>
</comment>
<accession>A0ABP0S1F5</accession>
<keyword evidence="2" id="KW-0150">Chloroplast</keyword>